<evidence type="ECO:0000313" key="2">
    <source>
        <dbReference type="EMBL" id="GBO14496.1"/>
    </source>
</evidence>
<comment type="caution">
    <text evidence="2">The sequence shown here is derived from an EMBL/GenBank/DDBJ whole genome shotgun (WGS) entry which is preliminary data.</text>
</comment>
<keyword evidence="3" id="KW-1185">Reference proteome</keyword>
<name>A0A4Y2US24_ARAVE</name>
<accession>A0A4Y2US24</accession>
<dbReference type="EMBL" id="BGPR01038623">
    <property type="protein sequence ID" value="GBO14496.1"/>
    <property type="molecule type" value="Genomic_DNA"/>
</dbReference>
<gene>
    <name evidence="2" type="ORF">AVEN_9088_1</name>
</gene>
<reference evidence="2 3" key="1">
    <citation type="journal article" date="2019" name="Sci. Rep.">
        <title>Orb-weaving spider Araneus ventricosus genome elucidates the spidroin gene catalogue.</title>
        <authorList>
            <person name="Kono N."/>
            <person name="Nakamura H."/>
            <person name="Ohtoshi R."/>
            <person name="Moran D.A.P."/>
            <person name="Shinohara A."/>
            <person name="Yoshida Y."/>
            <person name="Fujiwara M."/>
            <person name="Mori M."/>
            <person name="Tomita M."/>
            <person name="Arakawa K."/>
        </authorList>
    </citation>
    <scope>NUCLEOTIDE SEQUENCE [LARGE SCALE GENOMIC DNA]</scope>
</reference>
<proteinExistence type="predicted"/>
<organism evidence="2 3">
    <name type="scientific">Araneus ventricosus</name>
    <name type="common">Orbweaver spider</name>
    <name type="synonym">Epeira ventricosa</name>
    <dbReference type="NCBI Taxonomy" id="182803"/>
    <lineage>
        <taxon>Eukaryota</taxon>
        <taxon>Metazoa</taxon>
        <taxon>Ecdysozoa</taxon>
        <taxon>Arthropoda</taxon>
        <taxon>Chelicerata</taxon>
        <taxon>Arachnida</taxon>
        <taxon>Araneae</taxon>
        <taxon>Araneomorphae</taxon>
        <taxon>Entelegynae</taxon>
        <taxon>Araneoidea</taxon>
        <taxon>Araneidae</taxon>
        <taxon>Araneus</taxon>
    </lineage>
</organism>
<feature type="region of interest" description="Disordered" evidence="1">
    <location>
        <begin position="108"/>
        <end position="133"/>
    </location>
</feature>
<sequence length="133" mass="14631">MLFRGRPLVFEFGTSILLSKFTVCNSQPSETNAVKSLMANKENTKKNDLLQLMLDSSVSVSGDVDVSRLEAGNAELEKGGSEETGRHCTDLVIRNSGQMTSTITEADTLFKLPRHSKGTQEPLKPWPDDENDT</sequence>
<evidence type="ECO:0000313" key="3">
    <source>
        <dbReference type="Proteomes" id="UP000499080"/>
    </source>
</evidence>
<evidence type="ECO:0000256" key="1">
    <source>
        <dbReference type="SAM" id="MobiDB-lite"/>
    </source>
</evidence>
<protein>
    <submittedName>
        <fullName evidence="2">Uncharacterized protein</fullName>
    </submittedName>
</protein>
<dbReference type="Proteomes" id="UP000499080">
    <property type="component" value="Unassembled WGS sequence"/>
</dbReference>
<dbReference type="AlphaFoldDB" id="A0A4Y2US24"/>